<dbReference type="Proteomes" id="UP001249851">
    <property type="component" value="Unassembled WGS sequence"/>
</dbReference>
<gene>
    <name evidence="2" type="ORF">P5673_033092</name>
</gene>
<reference evidence="2" key="1">
    <citation type="journal article" date="2023" name="G3 (Bethesda)">
        <title>Whole genome assembly and annotation of the endangered Caribbean coral Acropora cervicornis.</title>
        <authorList>
            <person name="Selwyn J.D."/>
            <person name="Vollmer S.V."/>
        </authorList>
    </citation>
    <scope>NUCLEOTIDE SEQUENCE</scope>
    <source>
        <strain evidence="2">K2</strain>
    </source>
</reference>
<organism evidence="2 3">
    <name type="scientific">Acropora cervicornis</name>
    <name type="common">Staghorn coral</name>
    <dbReference type="NCBI Taxonomy" id="6130"/>
    <lineage>
        <taxon>Eukaryota</taxon>
        <taxon>Metazoa</taxon>
        <taxon>Cnidaria</taxon>
        <taxon>Anthozoa</taxon>
        <taxon>Hexacorallia</taxon>
        <taxon>Scleractinia</taxon>
        <taxon>Astrocoeniina</taxon>
        <taxon>Acroporidae</taxon>
        <taxon>Acropora</taxon>
    </lineage>
</organism>
<evidence type="ECO:0000256" key="1">
    <source>
        <dbReference type="SAM" id="MobiDB-lite"/>
    </source>
</evidence>
<feature type="compositionally biased region" description="Basic residues" evidence="1">
    <location>
        <begin position="86"/>
        <end position="107"/>
    </location>
</feature>
<feature type="region of interest" description="Disordered" evidence="1">
    <location>
        <begin position="79"/>
        <end position="107"/>
    </location>
</feature>
<evidence type="ECO:0000313" key="2">
    <source>
        <dbReference type="EMBL" id="KAK2547127.1"/>
    </source>
</evidence>
<dbReference type="EMBL" id="JARQWQ010000212">
    <property type="protein sequence ID" value="KAK2547127.1"/>
    <property type="molecule type" value="Genomic_DNA"/>
</dbReference>
<name>A0AAD9URL0_ACRCE</name>
<dbReference type="AlphaFoldDB" id="A0AAD9URL0"/>
<protein>
    <submittedName>
        <fullName evidence="2">Uncharacterized protein</fullName>
    </submittedName>
</protein>
<sequence length="107" mass="12134">MGTILPVATAVATLKILHPTNTRSSPQKLEAVPGKDHRKMSLDAPATKRSILPMATQLSPGSTSLKFAKKMDKRILSLKEKQKTREYKKRRIEKKENRLKKTKQLQN</sequence>
<evidence type="ECO:0000313" key="3">
    <source>
        <dbReference type="Proteomes" id="UP001249851"/>
    </source>
</evidence>
<proteinExistence type="predicted"/>
<reference evidence="2" key="2">
    <citation type="journal article" date="2023" name="Science">
        <title>Genomic signatures of disease resistance in endangered staghorn corals.</title>
        <authorList>
            <person name="Vollmer S.V."/>
            <person name="Selwyn J.D."/>
            <person name="Despard B.A."/>
            <person name="Roesel C.L."/>
        </authorList>
    </citation>
    <scope>NUCLEOTIDE SEQUENCE</scope>
    <source>
        <strain evidence="2">K2</strain>
    </source>
</reference>
<feature type="region of interest" description="Disordered" evidence="1">
    <location>
        <begin position="21"/>
        <end position="41"/>
    </location>
</feature>
<comment type="caution">
    <text evidence="2">The sequence shown here is derived from an EMBL/GenBank/DDBJ whole genome shotgun (WGS) entry which is preliminary data.</text>
</comment>
<keyword evidence="3" id="KW-1185">Reference proteome</keyword>
<accession>A0AAD9URL0</accession>